<dbReference type="Gene3D" id="3.40.1090.10">
    <property type="entry name" value="Cytosolic phospholipase A2 catalytic domain"/>
    <property type="match status" value="1"/>
</dbReference>
<dbReference type="Proteomes" id="UP000263993">
    <property type="component" value="Unassembled WGS sequence"/>
</dbReference>
<evidence type="ECO:0000259" key="6">
    <source>
        <dbReference type="PROSITE" id="PS51635"/>
    </source>
</evidence>
<evidence type="ECO:0000256" key="2">
    <source>
        <dbReference type="ARBA" id="ARBA00022963"/>
    </source>
</evidence>
<comment type="caution">
    <text evidence="4">Lacks conserved residue(s) required for the propagation of feature annotation.</text>
</comment>
<keyword evidence="2 4" id="KW-0442">Lipid degradation</keyword>
<evidence type="ECO:0000256" key="1">
    <source>
        <dbReference type="ARBA" id="ARBA00022801"/>
    </source>
</evidence>
<dbReference type="InterPro" id="IPR050301">
    <property type="entry name" value="NTE"/>
</dbReference>
<dbReference type="PANTHER" id="PTHR14226">
    <property type="entry name" value="NEUROPATHY TARGET ESTERASE/SWISS CHEESE D.MELANOGASTER"/>
    <property type="match status" value="1"/>
</dbReference>
<evidence type="ECO:0000256" key="5">
    <source>
        <dbReference type="SAM" id="SignalP"/>
    </source>
</evidence>
<dbReference type="AlphaFoldDB" id="A0A371BDS8"/>
<name>A0A371BDS8_9BRAD</name>
<dbReference type="PANTHER" id="PTHR14226:SF78">
    <property type="entry name" value="SLR0060 PROTEIN"/>
    <property type="match status" value="1"/>
</dbReference>
<proteinExistence type="predicted"/>
<dbReference type="SUPFAM" id="SSF52151">
    <property type="entry name" value="FabD/lysophospholipase-like"/>
    <property type="match status" value="1"/>
</dbReference>
<accession>A0A371BDS8</accession>
<comment type="caution">
    <text evidence="7">The sequence shown here is derived from an EMBL/GenBank/DDBJ whole genome shotgun (WGS) entry which is preliminary data.</text>
</comment>
<protein>
    <submittedName>
        <fullName evidence="7">Patatin-like phospholipase family protein</fullName>
    </submittedName>
</protein>
<feature type="domain" description="PNPLA" evidence="6">
    <location>
        <begin position="71"/>
        <end position="307"/>
    </location>
</feature>
<feature type="active site" description="Nucleophile" evidence="4">
    <location>
        <position position="113"/>
    </location>
</feature>
<organism evidence="7 8">
    <name type="scientific">Undibacter mobilis</name>
    <dbReference type="NCBI Taxonomy" id="2292256"/>
    <lineage>
        <taxon>Bacteria</taxon>
        <taxon>Pseudomonadati</taxon>
        <taxon>Pseudomonadota</taxon>
        <taxon>Alphaproteobacteria</taxon>
        <taxon>Hyphomicrobiales</taxon>
        <taxon>Nitrobacteraceae</taxon>
        <taxon>Undibacter</taxon>
    </lineage>
</organism>
<dbReference type="EMBL" id="QRGO01000001">
    <property type="protein sequence ID" value="RDV05766.1"/>
    <property type="molecule type" value="Genomic_DNA"/>
</dbReference>
<feature type="short sequence motif" description="DGA/G" evidence="4">
    <location>
        <begin position="294"/>
        <end position="296"/>
    </location>
</feature>
<dbReference type="InterPro" id="IPR016035">
    <property type="entry name" value="Acyl_Trfase/lysoPLipase"/>
</dbReference>
<dbReference type="OrthoDB" id="9790176at2"/>
<feature type="chain" id="PRO_5016811494" evidence="5">
    <location>
        <begin position="20"/>
        <end position="474"/>
    </location>
</feature>
<dbReference type="GO" id="GO:0016042">
    <property type="term" value="P:lipid catabolic process"/>
    <property type="evidence" value="ECO:0007669"/>
    <property type="project" value="UniProtKB-UniRule"/>
</dbReference>
<dbReference type="PROSITE" id="PS51635">
    <property type="entry name" value="PNPLA"/>
    <property type="match status" value="1"/>
</dbReference>
<dbReference type="GO" id="GO:0016787">
    <property type="term" value="F:hydrolase activity"/>
    <property type="evidence" value="ECO:0007669"/>
    <property type="project" value="UniProtKB-UniRule"/>
</dbReference>
<keyword evidence="1 4" id="KW-0378">Hydrolase</keyword>
<evidence type="ECO:0000313" key="7">
    <source>
        <dbReference type="EMBL" id="RDV05766.1"/>
    </source>
</evidence>
<keyword evidence="8" id="KW-1185">Reference proteome</keyword>
<evidence type="ECO:0000313" key="8">
    <source>
        <dbReference type="Proteomes" id="UP000263993"/>
    </source>
</evidence>
<feature type="active site" description="Proton acceptor" evidence="4">
    <location>
        <position position="294"/>
    </location>
</feature>
<evidence type="ECO:0000256" key="4">
    <source>
        <dbReference type="PROSITE-ProRule" id="PRU01161"/>
    </source>
</evidence>
<feature type="signal peptide" evidence="5">
    <location>
        <begin position="1"/>
        <end position="19"/>
    </location>
</feature>
<dbReference type="InterPro" id="IPR002641">
    <property type="entry name" value="PNPLA_dom"/>
</dbReference>
<evidence type="ECO:0000256" key="3">
    <source>
        <dbReference type="ARBA" id="ARBA00023098"/>
    </source>
</evidence>
<keyword evidence="3 4" id="KW-0443">Lipid metabolism</keyword>
<dbReference type="Pfam" id="PF01734">
    <property type="entry name" value="Patatin"/>
    <property type="match status" value="1"/>
</dbReference>
<sequence>MSGKSVSSSLQRNASFAIACVLASLLGGCASVHNLPLNTPTSSPMPGFIRPAGAAEAIPARRISGDTVVGLAFSGGGTRAAAFAYGVLDRMAKYQIPREGPLLDHIGLVSGVSGGAIMAAYYGLKGPAALHDFRARYLTQDLMAQLDTSFSLGNIARAVGGGVNTDNKMRDWFNTNLFHGATFADLAGRRPVALINATDIYNRTPFLFSPQTFAAACSDFAQYPLAAAVAASAAVPGAFAPVVIEAYPDQCQTPLPGWVTAAAANPHASPLLQAYARGLTDIRSGRVKYVKLFDGGLIDNYGLSGITIIRAGQRTPYGPLSPEEAINMRRMMFLVVDAGQGPKGNWSSTLEGPAGRELVGAVVDVLVDANARTSYTAFEETMKAWRESIVKWRCGLKASEVAQLRGRSGPWNCRDLKFTIARVSFDQLGAERARVLNAVPTSFTLPADTIDTLTQAGGDALDANAAFQGFIRDM</sequence>
<gene>
    <name evidence="7" type="ORF">DXH78_07590</name>
</gene>
<dbReference type="PROSITE" id="PS51257">
    <property type="entry name" value="PROKAR_LIPOPROTEIN"/>
    <property type="match status" value="1"/>
</dbReference>
<keyword evidence="5" id="KW-0732">Signal</keyword>
<feature type="short sequence motif" description="GXSXG" evidence="4">
    <location>
        <begin position="111"/>
        <end position="115"/>
    </location>
</feature>
<reference evidence="8" key="1">
    <citation type="submission" date="2018-08" db="EMBL/GenBank/DDBJ databases">
        <authorList>
            <person name="Kim S.-J."/>
            <person name="Jung G.-Y."/>
        </authorList>
    </citation>
    <scope>NUCLEOTIDE SEQUENCE [LARGE SCALE GENOMIC DNA]</scope>
    <source>
        <strain evidence="8">GY_H</strain>
    </source>
</reference>